<accession>A0A1F7X853</accession>
<name>A0A1F7X853_9BACT</name>
<proteinExistence type="predicted"/>
<evidence type="ECO:0000256" key="3">
    <source>
        <dbReference type="ARBA" id="ARBA00022813"/>
    </source>
</evidence>
<keyword evidence="7" id="KW-0456">Lyase</keyword>
<evidence type="ECO:0000256" key="4">
    <source>
        <dbReference type="ARBA" id="ARBA00023066"/>
    </source>
</evidence>
<organism evidence="10 11">
    <name type="scientific">Candidatus Woesebacteria bacterium RBG_13_36_22</name>
    <dbReference type="NCBI Taxonomy" id="1802478"/>
    <lineage>
        <taxon>Bacteria</taxon>
        <taxon>Candidatus Woeseibacteriota</taxon>
    </lineage>
</organism>
<dbReference type="InterPro" id="IPR003826">
    <property type="entry name" value="AdoMetDC_fam_prok"/>
</dbReference>
<evidence type="ECO:0008006" key="12">
    <source>
        <dbReference type="Google" id="ProtNLM"/>
    </source>
</evidence>
<dbReference type="Pfam" id="PF02675">
    <property type="entry name" value="AdoMet_dc"/>
    <property type="match status" value="1"/>
</dbReference>
<keyword evidence="2" id="KW-0210">Decarboxylase</keyword>
<dbReference type="InterPro" id="IPR016067">
    <property type="entry name" value="S-AdoMet_deCO2ase_core"/>
</dbReference>
<evidence type="ECO:0000313" key="10">
    <source>
        <dbReference type="EMBL" id="OGM10515.1"/>
    </source>
</evidence>
<evidence type="ECO:0000256" key="9">
    <source>
        <dbReference type="ARBA" id="ARBA00023317"/>
    </source>
</evidence>
<keyword evidence="5" id="KW-0620">Polyamine biosynthesis</keyword>
<gene>
    <name evidence="10" type="ORF">A2Z67_02845</name>
</gene>
<evidence type="ECO:0000256" key="8">
    <source>
        <dbReference type="ARBA" id="ARBA00023270"/>
    </source>
</evidence>
<keyword evidence="3" id="KW-0068">Autocatalytic cleavage</keyword>
<dbReference type="GO" id="GO:0008295">
    <property type="term" value="P:spermidine biosynthetic process"/>
    <property type="evidence" value="ECO:0007669"/>
    <property type="project" value="UniProtKB-KW"/>
</dbReference>
<dbReference type="EMBL" id="MGFQ01000007">
    <property type="protein sequence ID" value="OGM10515.1"/>
    <property type="molecule type" value="Genomic_DNA"/>
</dbReference>
<comment type="cofactor">
    <cofactor evidence="1">
        <name>pyruvate</name>
        <dbReference type="ChEBI" id="CHEBI:15361"/>
    </cofactor>
</comment>
<keyword evidence="6" id="KW-0865">Zymogen</keyword>
<keyword evidence="9" id="KW-0670">Pyruvate</keyword>
<dbReference type="GO" id="GO:0004014">
    <property type="term" value="F:adenosylmethionine decarboxylase activity"/>
    <property type="evidence" value="ECO:0007669"/>
    <property type="project" value="InterPro"/>
</dbReference>
<reference evidence="10 11" key="1">
    <citation type="journal article" date="2016" name="Nat. Commun.">
        <title>Thousands of microbial genomes shed light on interconnected biogeochemical processes in an aquifer system.</title>
        <authorList>
            <person name="Anantharaman K."/>
            <person name="Brown C.T."/>
            <person name="Hug L.A."/>
            <person name="Sharon I."/>
            <person name="Castelle C.J."/>
            <person name="Probst A.J."/>
            <person name="Thomas B.C."/>
            <person name="Singh A."/>
            <person name="Wilkins M.J."/>
            <person name="Karaoz U."/>
            <person name="Brodie E.L."/>
            <person name="Williams K.H."/>
            <person name="Hubbard S.S."/>
            <person name="Banfield J.F."/>
        </authorList>
    </citation>
    <scope>NUCLEOTIDE SEQUENCE [LARGE SCALE GENOMIC DNA]</scope>
</reference>
<evidence type="ECO:0000256" key="7">
    <source>
        <dbReference type="ARBA" id="ARBA00023239"/>
    </source>
</evidence>
<dbReference type="Proteomes" id="UP000176939">
    <property type="component" value="Unassembled WGS sequence"/>
</dbReference>
<comment type="caution">
    <text evidence="10">The sequence shown here is derived from an EMBL/GenBank/DDBJ whole genome shotgun (WGS) entry which is preliminary data.</text>
</comment>
<dbReference type="AlphaFoldDB" id="A0A1F7X853"/>
<keyword evidence="8" id="KW-0704">Schiff base</keyword>
<protein>
    <recommendedName>
        <fullName evidence="12">S-adenosylmethionine decarboxylase proenzyme</fullName>
    </recommendedName>
</protein>
<dbReference type="Gene3D" id="3.60.90.10">
    <property type="entry name" value="S-adenosylmethionine decarboxylase"/>
    <property type="match status" value="1"/>
</dbReference>
<evidence type="ECO:0000256" key="2">
    <source>
        <dbReference type="ARBA" id="ARBA00022793"/>
    </source>
</evidence>
<sequence length="131" mass="14716">MEKPFGYELLVDLYACASDIGSIDLVYRFLEEALVVLGSTAQAPPYVFKSPIEKFPDKAGISAWLPLIESGIQVHTLLCKSFVSIDYYTCGTIDFKIESNLILLAKRYFKPKVMESQLILRGKSYYGTEDA</sequence>
<keyword evidence="4" id="KW-0745">Spermidine biosynthesis</keyword>
<evidence type="ECO:0000313" key="11">
    <source>
        <dbReference type="Proteomes" id="UP000176939"/>
    </source>
</evidence>
<evidence type="ECO:0000256" key="6">
    <source>
        <dbReference type="ARBA" id="ARBA00023145"/>
    </source>
</evidence>
<dbReference type="SUPFAM" id="SSF56276">
    <property type="entry name" value="S-adenosylmethionine decarboxylase"/>
    <property type="match status" value="1"/>
</dbReference>
<evidence type="ECO:0000256" key="5">
    <source>
        <dbReference type="ARBA" id="ARBA00023115"/>
    </source>
</evidence>
<evidence type="ECO:0000256" key="1">
    <source>
        <dbReference type="ARBA" id="ARBA00001928"/>
    </source>
</evidence>